<comment type="caution">
    <text evidence="4">The sequence shown here is derived from an EMBL/GenBank/DDBJ whole genome shotgun (WGS) entry which is preliminary data.</text>
</comment>
<name>A0A0G0MPP6_9BACT</name>
<evidence type="ECO:0000256" key="2">
    <source>
        <dbReference type="SAM" id="Phobius"/>
    </source>
</evidence>
<dbReference type="Pfam" id="PF01345">
    <property type="entry name" value="DUF11"/>
    <property type="match status" value="1"/>
</dbReference>
<feature type="domain" description="DUF11" evidence="3">
    <location>
        <begin position="402"/>
        <end position="498"/>
    </location>
</feature>
<reference evidence="4 5" key="1">
    <citation type="journal article" date="2015" name="Nature">
        <title>rRNA introns, odd ribosomes, and small enigmatic genomes across a large radiation of phyla.</title>
        <authorList>
            <person name="Brown C.T."/>
            <person name="Hug L.A."/>
            <person name="Thomas B.C."/>
            <person name="Sharon I."/>
            <person name="Castelle C.J."/>
            <person name="Singh A."/>
            <person name="Wilkins M.J."/>
            <person name="Williams K.H."/>
            <person name="Banfield J.F."/>
        </authorList>
    </citation>
    <scope>NUCLEOTIDE SEQUENCE [LARGE SCALE GENOMIC DNA]</scope>
</reference>
<sequence>MIADNAQFFRSFFQSVFEIKNNKRPYFNLFIESRYVPYSQENAIKLFWKRINTLDKTTRDPLFQILSGAKTDQELIDFLHKSYRENNKYLVNLTTETPVPETQPQIPQSPNIITPISKEVTHKIGLGIQLLNRKIPTVLKASAVAGLIGGAAGLATTGSLAGAAVWGAGAAAAPLAIHYGLGNQLLGLGSKAASSLNNFVERAHGNDPDADAFPEDEEGEASAPPQSTSRGGIFKSLINPKNRIWLFIFIFLIILLVIVLLSSGGIPGQEQSPEALSTKNLEITKSGPNKVNNNEPITYKITIKYKGLGTADIKVTDQLSTKVKFQDTESKPSGKDPCETNVQGSVVGTADSGQVVTWNLNNMIQDTTTLCLTVLPVEDDVYNVNTARAEITDVKTSASAELSITAAAPENIPDKEAEINYPITVTYKGSGTATIEVTSPIPDKTVYLGSSAKEGCEAIKEADEAGENIKWSSIELKQGESTGLCLTLKATADNIKITHPGIGAKITKVELPLAEETDAPSTNDCSSKYTTEILKNPLNINYGDPVCSFTKDDLYKLLKQQDPQNADFWFVKVIPCESTYSPNAYNPGAVDTTGAWGLFQMGRGKNGVYDHGDVVWQQQISNAITYNNNVLAPIGRKWQYWHCAR</sequence>
<feature type="compositionally biased region" description="Acidic residues" evidence="1">
    <location>
        <begin position="208"/>
        <end position="220"/>
    </location>
</feature>
<keyword evidence="2" id="KW-0472">Membrane</keyword>
<evidence type="ECO:0000256" key="1">
    <source>
        <dbReference type="SAM" id="MobiDB-lite"/>
    </source>
</evidence>
<feature type="region of interest" description="Disordered" evidence="1">
    <location>
        <begin position="269"/>
        <end position="289"/>
    </location>
</feature>
<dbReference type="AlphaFoldDB" id="A0A0G0MPP6"/>
<accession>A0A0G0MPP6</accession>
<keyword evidence="2" id="KW-0812">Transmembrane</keyword>
<dbReference type="Proteomes" id="UP000034235">
    <property type="component" value="Unassembled WGS sequence"/>
</dbReference>
<keyword evidence="2" id="KW-1133">Transmembrane helix</keyword>
<gene>
    <name evidence="4" type="ORF">US86_C0002G0018</name>
</gene>
<evidence type="ECO:0000259" key="3">
    <source>
        <dbReference type="Pfam" id="PF01345"/>
    </source>
</evidence>
<organism evidence="4 5">
    <name type="scientific">Candidatus Daviesbacteria bacterium GW2011_GWA2_38_24</name>
    <dbReference type="NCBI Taxonomy" id="1618422"/>
    <lineage>
        <taxon>Bacteria</taxon>
        <taxon>Candidatus Daviesiibacteriota</taxon>
    </lineage>
</organism>
<evidence type="ECO:0000313" key="5">
    <source>
        <dbReference type="Proteomes" id="UP000034235"/>
    </source>
</evidence>
<feature type="region of interest" description="Disordered" evidence="1">
    <location>
        <begin position="204"/>
        <end position="228"/>
    </location>
</feature>
<protein>
    <recommendedName>
        <fullName evidence="3">DUF11 domain-containing protein</fullName>
    </recommendedName>
</protein>
<feature type="transmembrane region" description="Helical" evidence="2">
    <location>
        <begin position="244"/>
        <end position="266"/>
    </location>
</feature>
<dbReference type="InterPro" id="IPR001434">
    <property type="entry name" value="OmcB-like_DUF11"/>
</dbReference>
<evidence type="ECO:0000313" key="4">
    <source>
        <dbReference type="EMBL" id="KKQ66901.1"/>
    </source>
</evidence>
<proteinExistence type="predicted"/>
<dbReference type="EMBL" id="LBUP01000002">
    <property type="protein sequence ID" value="KKQ66901.1"/>
    <property type="molecule type" value="Genomic_DNA"/>
</dbReference>